<protein>
    <submittedName>
        <fullName evidence="1">Auxin response factor 3</fullName>
    </submittedName>
</protein>
<dbReference type="EMBL" id="GGEC01051811">
    <property type="protein sequence ID" value="MBX32295.1"/>
    <property type="molecule type" value="Transcribed_RNA"/>
</dbReference>
<organism evidence="1">
    <name type="scientific">Rhizophora mucronata</name>
    <name type="common">Asiatic mangrove</name>
    <dbReference type="NCBI Taxonomy" id="61149"/>
    <lineage>
        <taxon>Eukaryota</taxon>
        <taxon>Viridiplantae</taxon>
        <taxon>Streptophyta</taxon>
        <taxon>Embryophyta</taxon>
        <taxon>Tracheophyta</taxon>
        <taxon>Spermatophyta</taxon>
        <taxon>Magnoliopsida</taxon>
        <taxon>eudicotyledons</taxon>
        <taxon>Gunneridae</taxon>
        <taxon>Pentapetalae</taxon>
        <taxon>rosids</taxon>
        <taxon>fabids</taxon>
        <taxon>Malpighiales</taxon>
        <taxon>Rhizophoraceae</taxon>
        <taxon>Rhizophora</taxon>
    </lineage>
</organism>
<accession>A0A2P2MQ02</accession>
<reference evidence="1" key="1">
    <citation type="submission" date="2018-02" db="EMBL/GenBank/DDBJ databases">
        <title>Rhizophora mucronata_Transcriptome.</title>
        <authorList>
            <person name="Meera S.P."/>
            <person name="Sreeshan A."/>
            <person name="Augustine A."/>
        </authorList>
    </citation>
    <scope>NUCLEOTIDE SEQUENCE</scope>
    <source>
        <tissue evidence="1">Leaf</tissue>
    </source>
</reference>
<evidence type="ECO:0000313" key="1">
    <source>
        <dbReference type="EMBL" id="MBX32295.1"/>
    </source>
</evidence>
<dbReference type="AlphaFoldDB" id="A0A2P2MQ02"/>
<sequence length="40" mass="4804">MPYINLIKPSFCCIFCFKTSFEPHSYCKRNIKALQEFLEL</sequence>
<proteinExistence type="predicted"/>
<name>A0A2P2MQ02_RHIMU</name>